<dbReference type="Proteomes" id="UP000249135">
    <property type="component" value="Unassembled WGS sequence"/>
</dbReference>
<dbReference type="InterPro" id="IPR001173">
    <property type="entry name" value="Glyco_trans_2-like"/>
</dbReference>
<evidence type="ECO:0000259" key="1">
    <source>
        <dbReference type="Pfam" id="PF00535"/>
    </source>
</evidence>
<comment type="caution">
    <text evidence="2">The sequence shown here is derived from an EMBL/GenBank/DDBJ whole genome shotgun (WGS) entry which is preliminary data.</text>
</comment>
<organism evidence="2 3">
    <name type="scientific">Variovorax paradoxus</name>
    <dbReference type="NCBI Taxonomy" id="34073"/>
    <lineage>
        <taxon>Bacteria</taxon>
        <taxon>Pseudomonadati</taxon>
        <taxon>Pseudomonadota</taxon>
        <taxon>Betaproteobacteria</taxon>
        <taxon>Burkholderiales</taxon>
        <taxon>Comamonadaceae</taxon>
        <taxon>Variovorax</taxon>
    </lineage>
</organism>
<proteinExistence type="predicted"/>
<dbReference type="Gene3D" id="3.90.550.10">
    <property type="entry name" value="Spore Coat Polysaccharide Biosynthesis Protein SpsA, Chain A"/>
    <property type="match status" value="1"/>
</dbReference>
<name>A0A2W5QPG5_VARPD</name>
<evidence type="ECO:0000313" key="3">
    <source>
        <dbReference type="Proteomes" id="UP000249135"/>
    </source>
</evidence>
<dbReference type="AlphaFoldDB" id="A0A2W5QPG5"/>
<dbReference type="Pfam" id="PF00535">
    <property type="entry name" value="Glycos_transf_2"/>
    <property type="match status" value="1"/>
</dbReference>
<protein>
    <recommendedName>
        <fullName evidence="1">Glycosyltransferase 2-like domain-containing protein</fullName>
    </recommendedName>
</protein>
<feature type="domain" description="Glycosyltransferase 2-like" evidence="1">
    <location>
        <begin position="47"/>
        <end position="171"/>
    </location>
</feature>
<gene>
    <name evidence="2" type="ORF">DI563_06115</name>
</gene>
<accession>A0A2W5QPG5</accession>
<dbReference type="InterPro" id="IPR029044">
    <property type="entry name" value="Nucleotide-diphossugar_trans"/>
</dbReference>
<dbReference type="GO" id="GO:0016758">
    <property type="term" value="F:hexosyltransferase activity"/>
    <property type="evidence" value="ECO:0007669"/>
    <property type="project" value="UniProtKB-ARBA"/>
</dbReference>
<dbReference type="PANTHER" id="PTHR22916:SF3">
    <property type="entry name" value="UDP-GLCNAC:BETAGAL BETA-1,3-N-ACETYLGLUCOSAMINYLTRANSFERASE-LIKE PROTEIN 1"/>
    <property type="match status" value="1"/>
</dbReference>
<dbReference type="SUPFAM" id="SSF53448">
    <property type="entry name" value="Nucleotide-diphospho-sugar transferases"/>
    <property type="match status" value="1"/>
</dbReference>
<reference evidence="2 3" key="1">
    <citation type="submission" date="2017-08" db="EMBL/GenBank/DDBJ databases">
        <title>Infants hospitalized years apart are colonized by the same room-sourced microbial strains.</title>
        <authorList>
            <person name="Brooks B."/>
            <person name="Olm M.R."/>
            <person name="Firek B.A."/>
            <person name="Baker R."/>
            <person name="Thomas B.C."/>
            <person name="Morowitz M.J."/>
            <person name="Banfield J.F."/>
        </authorList>
    </citation>
    <scope>NUCLEOTIDE SEQUENCE [LARGE SCALE GENOMIC DNA]</scope>
    <source>
        <strain evidence="2">S2_005_003_R2_41</strain>
    </source>
</reference>
<dbReference type="PANTHER" id="PTHR22916">
    <property type="entry name" value="GLYCOSYLTRANSFERASE"/>
    <property type="match status" value="1"/>
</dbReference>
<dbReference type="EMBL" id="QFPP01000042">
    <property type="protein sequence ID" value="PZQ76765.1"/>
    <property type="molecule type" value="Genomic_DNA"/>
</dbReference>
<evidence type="ECO:0000313" key="2">
    <source>
        <dbReference type="EMBL" id="PZQ76765.1"/>
    </source>
</evidence>
<sequence length="281" mass="31993">MQGTEGRWLQTCRRRNQFWGLPHWTPAAAGRHLQTRVRQVIAPPLLSIIIPALRVDRELRRCVDSVHLALESFTGYEVIVVMPGAHVQSAADALPDVQIVAECRPSVYAAMNDGIKASNGQYLYFLGKDDILLPSVRHLLPTLANERPAAVFAAVFWGGQGRRTCRTSRWQILFFNVCHQGIVYSRNCLDTHGPYVRRFRTHGDHLLNIRLLWDTSLAPRITFASTPIAWYAETGLSSTTLDANFAKVQPAIIRRYLGTWIAWPWSVLTHYRLRWSKKPRA</sequence>